<comment type="caution">
    <text evidence="2">The sequence shown here is derived from an EMBL/GenBank/DDBJ whole genome shotgun (WGS) entry which is preliminary data.</text>
</comment>
<proteinExistence type="predicted"/>
<keyword evidence="1" id="KW-0732">Signal</keyword>
<gene>
    <name evidence="2" type="ORF">EPI11_13310</name>
</gene>
<evidence type="ECO:0000313" key="3">
    <source>
        <dbReference type="Proteomes" id="UP000287527"/>
    </source>
</evidence>
<keyword evidence="3" id="KW-1185">Reference proteome</keyword>
<feature type="signal peptide" evidence="1">
    <location>
        <begin position="1"/>
        <end position="21"/>
    </location>
</feature>
<dbReference type="AlphaFoldDB" id="A0A3S3Q863"/>
<dbReference type="Pfam" id="PF13644">
    <property type="entry name" value="DKNYY"/>
    <property type="match status" value="1"/>
</dbReference>
<evidence type="ECO:0000256" key="1">
    <source>
        <dbReference type="SAM" id="SignalP"/>
    </source>
</evidence>
<evidence type="ECO:0000313" key="2">
    <source>
        <dbReference type="EMBL" id="RWW98898.1"/>
    </source>
</evidence>
<name>A0A3S3Q863_9FLAO</name>
<dbReference type="Proteomes" id="UP000287527">
    <property type="component" value="Unassembled WGS sequence"/>
</dbReference>
<dbReference type="OrthoDB" id="701311at2"/>
<feature type="chain" id="PRO_5018612725" evidence="1">
    <location>
        <begin position="22"/>
        <end position="228"/>
    </location>
</feature>
<reference evidence="2 3" key="1">
    <citation type="submission" date="2019-01" db="EMBL/GenBank/DDBJ databases">
        <title>Flavobacterium sp. nov.,isolated from freshwater.</title>
        <authorList>
            <person name="Zhang R."/>
            <person name="Du Z.-J."/>
        </authorList>
    </citation>
    <scope>NUCLEOTIDE SEQUENCE [LARGE SCALE GENOMIC DNA]</scope>
    <source>
        <strain evidence="2 3">1E403</strain>
    </source>
</reference>
<accession>A0A3S3Q863</accession>
<protein>
    <submittedName>
        <fullName evidence="2">Uncharacterized protein</fullName>
    </submittedName>
</protein>
<dbReference type="EMBL" id="SBII01000009">
    <property type="protein sequence ID" value="RWW98898.1"/>
    <property type="molecule type" value="Genomic_DNA"/>
</dbReference>
<organism evidence="2 3">
    <name type="scientific">Flavobacterium cerinum</name>
    <dbReference type="NCBI Taxonomy" id="2502784"/>
    <lineage>
        <taxon>Bacteria</taxon>
        <taxon>Pseudomonadati</taxon>
        <taxon>Bacteroidota</taxon>
        <taxon>Flavobacteriia</taxon>
        <taxon>Flavobacteriales</taxon>
        <taxon>Flavobacteriaceae</taxon>
        <taxon>Flavobacterium</taxon>
    </lineage>
</organism>
<sequence length="228" mass="26636">MKLHLNFIILLFLFSSFTVKSQTQTNEQRDKRHLEKALAYEDSLMKVMQWEPLKDGLSISRFGDIGFKTSYVVSRESITTYRTSFGCCNEGQPFKDIIDISTFKQIGGDWAWGGYFKDKNHIYHYFGNSGGGNFYIVDEVDNKTFEIINNCYGRDKNHIYDMRFGLMNNIDSKVFKILPNKSICIAKYKNVYYRNNEQLDAEAMKDPVTKKAIKELDKYILKTKPLRN</sequence>
<dbReference type="InterPro" id="IPR027375">
    <property type="entry name" value="DKNYY"/>
</dbReference>